<dbReference type="InterPro" id="IPR001387">
    <property type="entry name" value="Cro/C1-type_HTH"/>
</dbReference>
<evidence type="ECO:0000313" key="2">
    <source>
        <dbReference type="EMBL" id="GFE84561.1"/>
    </source>
</evidence>
<dbReference type="CDD" id="cd00093">
    <property type="entry name" value="HTH_XRE"/>
    <property type="match status" value="1"/>
</dbReference>
<dbReference type="PROSITE" id="PS50943">
    <property type="entry name" value="HTH_CROC1"/>
    <property type="match status" value="1"/>
</dbReference>
<dbReference type="Proteomes" id="UP000445000">
    <property type="component" value="Unassembled WGS sequence"/>
</dbReference>
<feature type="domain" description="HTH cro/C1-type" evidence="1">
    <location>
        <begin position="34"/>
        <end position="87"/>
    </location>
</feature>
<accession>A0A829YNM2</accession>
<dbReference type="SUPFAM" id="SSF47413">
    <property type="entry name" value="lambda repressor-like DNA-binding domains"/>
    <property type="match status" value="1"/>
</dbReference>
<dbReference type="InterPro" id="IPR010982">
    <property type="entry name" value="Lambda_DNA-bd_dom_sf"/>
</dbReference>
<dbReference type="GO" id="GO:0003677">
    <property type="term" value="F:DNA binding"/>
    <property type="evidence" value="ECO:0007669"/>
    <property type="project" value="InterPro"/>
</dbReference>
<dbReference type="EMBL" id="BLJN01000009">
    <property type="protein sequence ID" value="GFE84561.1"/>
    <property type="molecule type" value="Genomic_DNA"/>
</dbReference>
<protein>
    <submittedName>
        <fullName evidence="2">Transcriptional regulator</fullName>
    </submittedName>
</protein>
<gene>
    <name evidence="2" type="ORF">GCM10011487_65610</name>
</gene>
<dbReference type="Gene3D" id="1.10.260.40">
    <property type="entry name" value="lambda repressor-like DNA-binding domains"/>
    <property type="match status" value="1"/>
</dbReference>
<sequence>MKTEVPDYGTLGTAVLALSGFVAVNETKNLLGTLKRCLRARGMTYHKLGRALGLSESSVKRLFSDESFTLVRLERVCAAIDMSVADLVRMAAGTREAQTFSLSLEQERTLASDASLLALFYLLLNGRSVEAAERRLGLNPRVMRALLDRLVEAQLIDIDVKRRIHLHARLPIAWRPDGPVRKLYERQVRAEFLQGPFTGSSEALSFHSAELSPASVRILLKKIDKLAADFADLAALDVQLPARDKTSVALLLACRPWVFSMFSAYRAKAAA</sequence>
<name>A0A829YNM2_9GAMM</name>
<dbReference type="AlphaFoldDB" id="A0A829YNM2"/>
<keyword evidence="3" id="KW-1185">Reference proteome</keyword>
<evidence type="ECO:0000259" key="1">
    <source>
        <dbReference type="PROSITE" id="PS50943"/>
    </source>
</evidence>
<evidence type="ECO:0000313" key="3">
    <source>
        <dbReference type="Proteomes" id="UP000445000"/>
    </source>
</evidence>
<dbReference type="Pfam" id="PF13443">
    <property type="entry name" value="HTH_26"/>
    <property type="match status" value="1"/>
</dbReference>
<comment type="caution">
    <text evidence="2">The sequence shown here is derived from an EMBL/GenBank/DDBJ whole genome shotgun (WGS) entry which is preliminary data.</text>
</comment>
<organism evidence="2 3">
    <name type="scientific">Steroidobacter agaridevorans</name>
    <dbReference type="NCBI Taxonomy" id="2695856"/>
    <lineage>
        <taxon>Bacteria</taxon>
        <taxon>Pseudomonadati</taxon>
        <taxon>Pseudomonadota</taxon>
        <taxon>Gammaproteobacteria</taxon>
        <taxon>Steroidobacterales</taxon>
        <taxon>Steroidobacteraceae</taxon>
        <taxon>Steroidobacter</taxon>
    </lineage>
</organism>
<reference evidence="3" key="1">
    <citation type="submission" date="2020-01" db="EMBL/GenBank/DDBJ databases">
        <title>'Steroidobacter agaridevorans' sp. nov., agar-degrading bacteria isolated from rhizosphere soils.</title>
        <authorList>
            <person name="Ikenaga M."/>
            <person name="Kataoka M."/>
            <person name="Murouchi A."/>
            <person name="Katsuragi S."/>
            <person name="Sakai M."/>
        </authorList>
    </citation>
    <scope>NUCLEOTIDE SEQUENCE [LARGE SCALE GENOMIC DNA]</scope>
    <source>
        <strain evidence="3">YU21-B</strain>
    </source>
</reference>
<dbReference type="SMART" id="SM00530">
    <property type="entry name" value="HTH_XRE"/>
    <property type="match status" value="1"/>
</dbReference>
<proteinExistence type="predicted"/>